<protein>
    <submittedName>
        <fullName evidence="1">Uncharacterized protein</fullName>
    </submittedName>
</protein>
<accession>A0A160TGR8</accession>
<gene>
    <name evidence="1" type="ORF">MGWOODY_Tha1125</name>
</gene>
<organism evidence="1">
    <name type="scientific">hydrothermal vent metagenome</name>
    <dbReference type="NCBI Taxonomy" id="652676"/>
    <lineage>
        <taxon>unclassified sequences</taxon>
        <taxon>metagenomes</taxon>
        <taxon>ecological metagenomes</taxon>
    </lineage>
</organism>
<proteinExistence type="predicted"/>
<sequence length="73" mass="8007">MAYQDMQYQGTEWPTVASVGLAVTAVGAIETQGNFTSPKHPYLTLDSSKLKPVTSQLLRAQVAINQLAQSIRW</sequence>
<dbReference type="EMBL" id="CZQC01000070">
    <property type="protein sequence ID" value="CUS42747.1"/>
    <property type="molecule type" value="Genomic_DNA"/>
</dbReference>
<reference evidence="1" key="1">
    <citation type="submission" date="2015-10" db="EMBL/GenBank/DDBJ databases">
        <authorList>
            <person name="Gilbert D.G."/>
        </authorList>
    </citation>
    <scope>NUCLEOTIDE SEQUENCE</scope>
</reference>
<dbReference type="AlphaFoldDB" id="A0A160TGR8"/>
<evidence type="ECO:0000313" key="1">
    <source>
        <dbReference type="EMBL" id="CUS42747.1"/>
    </source>
</evidence>
<name>A0A160TGR8_9ZZZZ</name>